<sequence length="142" mass="16461">MRENLMFYGIDKTNDQANKNCETLVKTLIQDVLKIDTQTILFDRVHRIGPKGNRRTRPIVAKFHSYNDRETVRRKSFDTVIKAEMESASNGPNKSERLEKLCIPSPRKRNPEGEKARMAGDKLYINNELRHKYVDGNVINIS</sequence>
<evidence type="ECO:0000313" key="2">
    <source>
        <dbReference type="EMBL" id="KAH3716777.1"/>
    </source>
</evidence>
<evidence type="ECO:0000256" key="1">
    <source>
        <dbReference type="SAM" id="MobiDB-lite"/>
    </source>
</evidence>
<protein>
    <submittedName>
        <fullName evidence="2">Uncharacterized protein</fullName>
    </submittedName>
</protein>
<feature type="region of interest" description="Disordered" evidence="1">
    <location>
        <begin position="85"/>
        <end position="116"/>
    </location>
</feature>
<gene>
    <name evidence="2" type="ORF">DPMN_059506</name>
</gene>
<dbReference type="EMBL" id="JAIWYP010000013">
    <property type="protein sequence ID" value="KAH3716777.1"/>
    <property type="molecule type" value="Genomic_DNA"/>
</dbReference>
<keyword evidence="3" id="KW-1185">Reference proteome</keyword>
<comment type="caution">
    <text evidence="2">The sequence shown here is derived from an EMBL/GenBank/DDBJ whole genome shotgun (WGS) entry which is preliminary data.</text>
</comment>
<name>A0A9D4HF42_DREPO</name>
<proteinExistence type="predicted"/>
<accession>A0A9D4HF42</accession>
<evidence type="ECO:0000313" key="3">
    <source>
        <dbReference type="Proteomes" id="UP000828390"/>
    </source>
</evidence>
<reference evidence="2" key="2">
    <citation type="submission" date="2020-11" db="EMBL/GenBank/DDBJ databases">
        <authorList>
            <person name="McCartney M.A."/>
            <person name="Auch B."/>
            <person name="Kono T."/>
            <person name="Mallez S."/>
            <person name="Becker A."/>
            <person name="Gohl D.M."/>
            <person name="Silverstein K.A.T."/>
            <person name="Koren S."/>
            <person name="Bechman K.B."/>
            <person name="Herman A."/>
            <person name="Abrahante J.E."/>
            <person name="Garbe J."/>
        </authorList>
    </citation>
    <scope>NUCLEOTIDE SEQUENCE</scope>
    <source>
        <strain evidence="2">Duluth1</strain>
        <tissue evidence="2">Whole animal</tissue>
    </source>
</reference>
<reference evidence="2" key="1">
    <citation type="journal article" date="2019" name="bioRxiv">
        <title>The Genome of the Zebra Mussel, Dreissena polymorpha: A Resource for Invasive Species Research.</title>
        <authorList>
            <person name="McCartney M.A."/>
            <person name="Auch B."/>
            <person name="Kono T."/>
            <person name="Mallez S."/>
            <person name="Zhang Y."/>
            <person name="Obille A."/>
            <person name="Becker A."/>
            <person name="Abrahante J.E."/>
            <person name="Garbe J."/>
            <person name="Badalamenti J.P."/>
            <person name="Herman A."/>
            <person name="Mangelson H."/>
            <person name="Liachko I."/>
            <person name="Sullivan S."/>
            <person name="Sone E.D."/>
            <person name="Koren S."/>
            <person name="Silverstein K.A.T."/>
            <person name="Beckman K.B."/>
            <person name="Gohl D.M."/>
        </authorList>
    </citation>
    <scope>NUCLEOTIDE SEQUENCE</scope>
    <source>
        <strain evidence="2">Duluth1</strain>
        <tissue evidence="2">Whole animal</tissue>
    </source>
</reference>
<organism evidence="2 3">
    <name type="scientific">Dreissena polymorpha</name>
    <name type="common">Zebra mussel</name>
    <name type="synonym">Mytilus polymorpha</name>
    <dbReference type="NCBI Taxonomy" id="45954"/>
    <lineage>
        <taxon>Eukaryota</taxon>
        <taxon>Metazoa</taxon>
        <taxon>Spiralia</taxon>
        <taxon>Lophotrochozoa</taxon>
        <taxon>Mollusca</taxon>
        <taxon>Bivalvia</taxon>
        <taxon>Autobranchia</taxon>
        <taxon>Heteroconchia</taxon>
        <taxon>Euheterodonta</taxon>
        <taxon>Imparidentia</taxon>
        <taxon>Neoheterodontei</taxon>
        <taxon>Myida</taxon>
        <taxon>Dreissenoidea</taxon>
        <taxon>Dreissenidae</taxon>
        <taxon>Dreissena</taxon>
    </lineage>
</organism>
<dbReference type="Proteomes" id="UP000828390">
    <property type="component" value="Unassembled WGS sequence"/>
</dbReference>
<dbReference type="AlphaFoldDB" id="A0A9D4HF42"/>
<dbReference type="Gene3D" id="3.30.70.1820">
    <property type="entry name" value="L1 transposable element, RRM domain"/>
    <property type="match status" value="1"/>
</dbReference>